<evidence type="ECO:0000313" key="2">
    <source>
        <dbReference type="EMBL" id="GLQ53683.1"/>
    </source>
</evidence>
<proteinExistence type="predicted"/>
<gene>
    <name evidence="2" type="ORF">GCM10010862_09420</name>
</gene>
<evidence type="ECO:0000313" key="3">
    <source>
        <dbReference type="Proteomes" id="UP001156691"/>
    </source>
</evidence>
<dbReference type="Gene3D" id="3.40.50.1820">
    <property type="entry name" value="alpha/beta hydrolase"/>
    <property type="match status" value="1"/>
</dbReference>
<evidence type="ECO:0000259" key="1">
    <source>
        <dbReference type="Pfam" id="PF00561"/>
    </source>
</evidence>
<dbReference type="PRINTS" id="PR00111">
    <property type="entry name" value="ABHYDROLASE"/>
</dbReference>
<keyword evidence="3" id="KW-1185">Reference proteome</keyword>
<organism evidence="2 3">
    <name type="scientific">Devosia nitrariae</name>
    <dbReference type="NCBI Taxonomy" id="2071872"/>
    <lineage>
        <taxon>Bacteria</taxon>
        <taxon>Pseudomonadati</taxon>
        <taxon>Pseudomonadota</taxon>
        <taxon>Alphaproteobacteria</taxon>
        <taxon>Hyphomicrobiales</taxon>
        <taxon>Devosiaceae</taxon>
        <taxon>Devosia</taxon>
    </lineage>
</organism>
<name>A0ABQ5W110_9HYPH</name>
<dbReference type="Pfam" id="PF00561">
    <property type="entry name" value="Abhydrolase_1"/>
    <property type="match status" value="1"/>
</dbReference>
<dbReference type="EMBL" id="BSNS01000005">
    <property type="protein sequence ID" value="GLQ53683.1"/>
    <property type="molecule type" value="Genomic_DNA"/>
</dbReference>
<feature type="domain" description="AB hydrolase-1" evidence="1">
    <location>
        <begin position="22"/>
        <end position="256"/>
    </location>
</feature>
<sequence length="278" mass="29894">MPTTPINGVQLNWQLNGNIGDPIVLVHGSWGDHHNWAPVVPALSRSFRVLTYDRRGHSGSERPEGQGSIREDVADLAALVVHLDHFPAHVIGNSFGASIVLRLAGERPELFRSLIVHEPPLFGLLKDDPNAQSMLSAVQERIAAVAELLKAGDFVGGARQFVETVAFGPGAWETLSQATRDTFVLNAPTWLDEVRDSEALEIDLGRLRKFSAPALLTVGGQSPPFFPVVVDRIAGALAQAERHTYAEAGHAPHLSHSDEHVRVVVSFIQGAAASSVGS</sequence>
<protein>
    <recommendedName>
        <fullName evidence="1">AB hydrolase-1 domain-containing protein</fullName>
    </recommendedName>
</protein>
<dbReference type="InterPro" id="IPR050228">
    <property type="entry name" value="Carboxylesterase_BioH"/>
</dbReference>
<dbReference type="InterPro" id="IPR000073">
    <property type="entry name" value="AB_hydrolase_1"/>
</dbReference>
<dbReference type="Proteomes" id="UP001156691">
    <property type="component" value="Unassembled WGS sequence"/>
</dbReference>
<dbReference type="PANTHER" id="PTHR43194">
    <property type="entry name" value="HYDROLASE ALPHA/BETA FOLD FAMILY"/>
    <property type="match status" value="1"/>
</dbReference>
<accession>A0ABQ5W110</accession>
<dbReference type="SUPFAM" id="SSF53474">
    <property type="entry name" value="alpha/beta-Hydrolases"/>
    <property type="match status" value="1"/>
</dbReference>
<comment type="caution">
    <text evidence="2">The sequence shown here is derived from an EMBL/GenBank/DDBJ whole genome shotgun (WGS) entry which is preliminary data.</text>
</comment>
<dbReference type="InterPro" id="IPR029058">
    <property type="entry name" value="AB_hydrolase_fold"/>
</dbReference>
<reference evidence="3" key="1">
    <citation type="journal article" date="2019" name="Int. J. Syst. Evol. Microbiol.">
        <title>The Global Catalogue of Microorganisms (GCM) 10K type strain sequencing project: providing services to taxonomists for standard genome sequencing and annotation.</title>
        <authorList>
            <consortium name="The Broad Institute Genomics Platform"/>
            <consortium name="The Broad Institute Genome Sequencing Center for Infectious Disease"/>
            <person name="Wu L."/>
            <person name="Ma J."/>
        </authorList>
    </citation>
    <scope>NUCLEOTIDE SEQUENCE [LARGE SCALE GENOMIC DNA]</scope>
    <source>
        <strain evidence="3">NBRC 112416</strain>
    </source>
</reference>
<dbReference type="PANTHER" id="PTHR43194:SF2">
    <property type="entry name" value="PEROXISOMAL MEMBRANE PROTEIN LPX1"/>
    <property type="match status" value="1"/>
</dbReference>